<comment type="function">
    <text evidence="13">Primarily acts as an independent SigF regulator that is sensitive to the osmosensory signal, mediating the cross talk of PknD with the SigF regulon. Possesses both phosphatase and kinase activities. The kinase domain functions as a classic anti-sigma factor-like kinase to phosphorylate the anti-anti-sigma factor domain at the canonical regulatory site, and the phosphatase domain antagonizes this activity.</text>
</comment>
<evidence type="ECO:0000256" key="2">
    <source>
        <dbReference type="ARBA" id="ARBA00022553"/>
    </source>
</evidence>
<dbReference type="EC" id="3.1.3.16" evidence="1"/>
<evidence type="ECO:0000256" key="11">
    <source>
        <dbReference type="ARBA" id="ARBA00023211"/>
    </source>
</evidence>
<feature type="domain" description="PAC" evidence="17">
    <location>
        <begin position="94"/>
        <end position="146"/>
    </location>
</feature>
<evidence type="ECO:0000256" key="10">
    <source>
        <dbReference type="ARBA" id="ARBA00022912"/>
    </source>
</evidence>
<evidence type="ECO:0000256" key="3">
    <source>
        <dbReference type="ARBA" id="ARBA00022679"/>
    </source>
</evidence>
<dbReference type="GO" id="GO:0046872">
    <property type="term" value="F:metal ion binding"/>
    <property type="evidence" value="ECO:0007669"/>
    <property type="project" value="UniProtKB-KW"/>
</dbReference>
<dbReference type="InterPro" id="IPR001610">
    <property type="entry name" value="PAC"/>
</dbReference>
<organism evidence="18 19">
    <name type="scientific">Streptomyces hainanensis</name>
    <dbReference type="NCBI Taxonomy" id="402648"/>
    <lineage>
        <taxon>Bacteria</taxon>
        <taxon>Bacillati</taxon>
        <taxon>Actinomycetota</taxon>
        <taxon>Actinomycetes</taxon>
        <taxon>Kitasatosporales</taxon>
        <taxon>Streptomycetaceae</taxon>
        <taxon>Streptomyces</taxon>
    </lineage>
</organism>
<dbReference type="Gene3D" id="3.30.450.20">
    <property type="entry name" value="PAS domain"/>
    <property type="match status" value="1"/>
</dbReference>
<feature type="region of interest" description="Disordered" evidence="16">
    <location>
        <begin position="553"/>
        <end position="592"/>
    </location>
</feature>
<keyword evidence="7" id="KW-0378">Hydrolase</keyword>
<dbReference type="InterPro" id="IPR036457">
    <property type="entry name" value="PPM-type-like_dom_sf"/>
</dbReference>
<dbReference type="InterPro" id="IPR000014">
    <property type="entry name" value="PAS"/>
</dbReference>
<dbReference type="PANTHER" id="PTHR43156:SF2">
    <property type="entry name" value="STAGE II SPORULATION PROTEIN E"/>
    <property type="match status" value="1"/>
</dbReference>
<gene>
    <name evidence="18" type="ORF">E1283_02590</name>
</gene>
<dbReference type="SUPFAM" id="SSF55785">
    <property type="entry name" value="PYP-like sensor domain (PAS domain)"/>
    <property type="match status" value="1"/>
</dbReference>
<evidence type="ECO:0000256" key="8">
    <source>
        <dbReference type="ARBA" id="ARBA00022840"/>
    </source>
</evidence>
<evidence type="ECO:0000256" key="4">
    <source>
        <dbReference type="ARBA" id="ARBA00022723"/>
    </source>
</evidence>
<dbReference type="GO" id="GO:0005524">
    <property type="term" value="F:ATP binding"/>
    <property type="evidence" value="ECO:0007669"/>
    <property type="project" value="UniProtKB-KW"/>
</dbReference>
<keyword evidence="11" id="KW-0464">Manganese</keyword>
<evidence type="ECO:0000256" key="12">
    <source>
        <dbReference type="ARBA" id="ARBA00047761"/>
    </source>
</evidence>
<evidence type="ECO:0000256" key="13">
    <source>
        <dbReference type="ARBA" id="ARBA00056274"/>
    </source>
</evidence>
<dbReference type="SMART" id="SM00086">
    <property type="entry name" value="PAC"/>
    <property type="match status" value="1"/>
</dbReference>
<evidence type="ECO:0000256" key="6">
    <source>
        <dbReference type="ARBA" id="ARBA00022777"/>
    </source>
</evidence>
<protein>
    <recommendedName>
        <fullName evidence="1">protein-serine/threonine phosphatase</fullName>
        <ecNumber evidence="1">3.1.3.16</ecNumber>
    </recommendedName>
    <alternativeName>
        <fullName evidence="15">Protein-serine/threonine phosphatase</fullName>
    </alternativeName>
    <alternativeName>
        <fullName evidence="14">Serine/threonine-protein kinase</fullName>
    </alternativeName>
</protein>
<dbReference type="EMBL" id="SMKI01000015">
    <property type="protein sequence ID" value="TDC79519.1"/>
    <property type="molecule type" value="Genomic_DNA"/>
</dbReference>
<dbReference type="InterPro" id="IPR035965">
    <property type="entry name" value="PAS-like_dom_sf"/>
</dbReference>
<dbReference type="OrthoDB" id="118142at2"/>
<dbReference type="InterPro" id="IPR001932">
    <property type="entry name" value="PPM-type_phosphatase-like_dom"/>
</dbReference>
<keyword evidence="5" id="KW-0547">Nucleotide-binding</keyword>
<keyword evidence="3" id="KW-0808">Transferase</keyword>
<keyword evidence="9" id="KW-0460">Magnesium</keyword>
<evidence type="ECO:0000256" key="15">
    <source>
        <dbReference type="ARBA" id="ARBA00081350"/>
    </source>
</evidence>
<dbReference type="SMART" id="SM00331">
    <property type="entry name" value="PP2C_SIG"/>
    <property type="match status" value="1"/>
</dbReference>
<dbReference type="FunFam" id="3.60.40.10:FF:000005">
    <property type="entry name" value="Serine/threonine protein phosphatase"/>
    <property type="match status" value="1"/>
</dbReference>
<comment type="catalytic activity">
    <reaction evidence="12">
        <text>O-phospho-L-seryl-[protein] + H2O = L-seryl-[protein] + phosphate</text>
        <dbReference type="Rhea" id="RHEA:20629"/>
        <dbReference type="Rhea" id="RHEA-COMP:9863"/>
        <dbReference type="Rhea" id="RHEA-COMP:11604"/>
        <dbReference type="ChEBI" id="CHEBI:15377"/>
        <dbReference type="ChEBI" id="CHEBI:29999"/>
        <dbReference type="ChEBI" id="CHEBI:43474"/>
        <dbReference type="ChEBI" id="CHEBI:83421"/>
        <dbReference type="EC" id="3.1.3.16"/>
    </reaction>
</comment>
<dbReference type="NCBIfam" id="TIGR00229">
    <property type="entry name" value="sensory_box"/>
    <property type="match status" value="1"/>
</dbReference>
<evidence type="ECO:0000256" key="7">
    <source>
        <dbReference type="ARBA" id="ARBA00022801"/>
    </source>
</evidence>
<keyword evidence="8" id="KW-0067">ATP-binding</keyword>
<dbReference type="Proteomes" id="UP000295345">
    <property type="component" value="Unassembled WGS sequence"/>
</dbReference>
<evidence type="ECO:0000256" key="5">
    <source>
        <dbReference type="ARBA" id="ARBA00022741"/>
    </source>
</evidence>
<accession>A0A4R4TZ75</accession>
<dbReference type="CDD" id="cd00130">
    <property type="entry name" value="PAS"/>
    <property type="match status" value="1"/>
</dbReference>
<keyword evidence="10" id="KW-0904">Protein phosphatase</keyword>
<dbReference type="SMART" id="SM00065">
    <property type="entry name" value="GAF"/>
    <property type="match status" value="1"/>
</dbReference>
<dbReference type="Pfam" id="PF08447">
    <property type="entry name" value="PAS_3"/>
    <property type="match status" value="1"/>
</dbReference>
<dbReference type="Gene3D" id="3.60.40.10">
    <property type="entry name" value="PPM-type phosphatase domain"/>
    <property type="match status" value="1"/>
</dbReference>
<comment type="caution">
    <text evidence="18">The sequence shown here is derived from an EMBL/GenBank/DDBJ whole genome shotgun (WGS) entry which is preliminary data.</text>
</comment>
<sequence length="592" mass="63717">MDELWPPGREGGPLPDGWPARSDVCLALNRMGGFDWDLDRDLLHLDASGLDVLDLAPDEFDSRPATLLARLPEQEAVRIDGVVRRALEDGSSSYGAYFRVRLRDGRMRWTHTQAHIVRDGRGTPHRIIGIVRDASEELGRVVAREELDERRRRHTSVVDRTAEALARAVTVRDVTDVLTASNGLRRLGAASLRFGLIENGRIHIVAEDRSPAPGLDNARLDEPLPMNEAVRSQRPVYISSAGEFAERFPLLWSHVAKLGVSAAAYLPLTAQGVPLGGLGLLFQEERDFPPEERNLLVAIGAGVAQSLQRAVLVEQEHDLAENLQHAMLPRGVPTVPGAAVAARYRSARFGRDIGGDWYDVIPLSDGRVAAVIGDVQGHDTHAATVMGQLRVVLRAFAIEGHPAPEVIARASVFLHDLDTDRFATCLYAEHDPASGRLSLVRAGHLAPLLRHADGVCEQLSVAGALPLGVATEFEQANPPVGEARLLPGETLLLYTDGLIEQPGRDLDEGVATLVDALGGGPDDLELLADTMTEVRGPGPDVDDMALVLLRRGETTEGKPPVGADTAAGRADPGLVRGVSRPTPYSPTRAPAG</sequence>
<evidence type="ECO:0000256" key="1">
    <source>
        <dbReference type="ARBA" id="ARBA00013081"/>
    </source>
</evidence>
<keyword evidence="2" id="KW-0597">Phosphoprotein</keyword>
<dbReference type="Pfam" id="PF13185">
    <property type="entry name" value="GAF_2"/>
    <property type="match status" value="1"/>
</dbReference>
<dbReference type="PROSITE" id="PS50113">
    <property type="entry name" value="PAC"/>
    <property type="match status" value="1"/>
</dbReference>
<evidence type="ECO:0000256" key="9">
    <source>
        <dbReference type="ARBA" id="ARBA00022842"/>
    </source>
</evidence>
<dbReference type="GO" id="GO:0016301">
    <property type="term" value="F:kinase activity"/>
    <property type="evidence" value="ECO:0007669"/>
    <property type="project" value="UniProtKB-KW"/>
</dbReference>
<dbReference type="InterPro" id="IPR013655">
    <property type="entry name" value="PAS_fold_3"/>
</dbReference>
<proteinExistence type="predicted"/>
<keyword evidence="19" id="KW-1185">Reference proteome</keyword>
<dbReference type="SUPFAM" id="SSF81606">
    <property type="entry name" value="PP2C-like"/>
    <property type="match status" value="1"/>
</dbReference>
<reference evidence="18 19" key="1">
    <citation type="submission" date="2019-03" db="EMBL/GenBank/DDBJ databases">
        <title>Draft genome sequences of novel Actinobacteria.</title>
        <authorList>
            <person name="Sahin N."/>
            <person name="Ay H."/>
            <person name="Saygin H."/>
        </authorList>
    </citation>
    <scope>NUCLEOTIDE SEQUENCE [LARGE SCALE GENOMIC DNA]</scope>
    <source>
        <strain evidence="18 19">DSM 41900</strain>
    </source>
</reference>
<dbReference type="SUPFAM" id="SSF55781">
    <property type="entry name" value="GAF domain-like"/>
    <property type="match status" value="1"/>
</dbReference>
<dbReference type="Pfam" id="PF07228">
    <property type="entry name" value="SpoIIE"/>
    <property type="match status" value="1"/>
</dbReference>
<evidence type="ECO:0000313" key="19">
    <source>
        <dbReference type="Proteomes" id="UP000295345"/>
    </source>
</evidence>
<dbReference type="GO" id="GO:0004722">
    <property type="term" value="F:protein serine/threonine phosphatase activity"/>
    <property type="evidence" value="ECO:0007669"/>
    <property type="project" value="UniProtKB-EC"/>
</dbReference>
<evidence type="ECO:0000259" key="17">
    <source>
        <dbReference type="PROSITE" id="PS50113"/>
    </source>
</evidence>
<dbReference type="InterPro" id="IPR000700">
    <property type="entry name" value="PAS-assoc_C"/>
</dbReference>
<dbReference type="RefSeq" id="WP_132816107.1">
    <property type="nucleotide sequence ID" value="NZ_SMKI01000015.1"/>
</dbReference>
<evidence type="ECO:0000313" key="18">
    <source>
        <dbReference type="EMBL" id="TDC79519.1"/>
    </source>
</evidence>
<keyword evidence="6" id="KW-0418">Kinase</keyword>
<dbReference type="AlphaFoldDB" id="A0A4R4TZ75"/>
<dbReference type="InterPro" id="IPR003018">
    <property type="entry name" value="GAF"/>
</dbReference>
<keyword evidence="4" id="KW-0479">Metal-binding</keyword>
<dbReference type="PANTHER" id="PTHR43156">
    <property type="entry name" value="STAGE II SPORULATION PROTEIN E-RELATED"/>
    <property type="match status" value="1"/>
</dbReference>
<evidence type="ECO:0000256" key="16">
    <source>
        <dbReference type="SAM" id="MobiDB-lite"/>
    </source>
</evidence>
<evidence type="ECO:0000256" key="14">
    <source>
        <dbReference type="ARBA" id="ARBA00075117"/>
    </source>
</evidence>
<dbReference type="InterPro" id="IPR052016">
    <property type="entry name" value="Bact_Sigma-Reg"/>
</dbReference>
<dbReference type="InterPro" id="IPR029016">
    <property type="entry name" value="GAF-like_dom_sf"/>
</dbReference>
<dbReference type="Gene3D" id="3.30.450.40">
    <property type="match status" value="1"/>
</dbReference>
<name>A0A4R4TZ75_9ACTN</name>